<dbReference type="AlphaFoldDB" id="A0A1G1ZQK8"/>
<gene>
    <name evidence="4" type="ORF">A3I24_04435</name>
</gene>
<dbReference type="SUPFAM" id="SSF53474">
    <property type="entry name" value="alpha/beta-Hydrolases"/>
    <property type="match status" value="1"/>
</dbReference>
<feature type="domain" description="Xaa-Pro dipeptidyl-peptidase-like" evidence="3">
    <location>
        <begin position="108"/>
        <end position="209"/>
    </location>
</feature>
<reference evidence="4 5" key="1">
    <citation type="journal article" date="2016" name="Nat. Commun.">
        <title>Thousands of microbial genomes shed light on interconnected biogeochemical processes in an aquifer system.</title>
        <authorList>
            <person name="Anantharaman K."/>
            <person name="Brown C.T."/>
            <person name="Hug L.A."/>
            <person name="Sharon I."/>
            <person name="Castelle C.J."/>
            <person name="Probst A.J."/>
            <person name="Thomas B.C."/>
            <person name="Singh A."/>
            <person name="Wilkins M.J."/>
            <person name="Karaoz U."/>
            <person name="Brodie E.L."/>
            <person name="Williams K.H."/>
            <person name="Hubbard S.S."/>
            <person name="Banfield J.F."/>
        </authorList>
    </citation>
    <scope>NUCLEOTIDE SEQUENCE [LARGE SCALE GENOMIC DNA]</scope>
</reference>
<protein>
    <recommendedName>
        <fullName evidence="3">Xaa-Pro dipeptidyl-peptidase-like domain-containing protein</fullName>
    </recommendedName>
</protein>
<organism evidence="4 5">
    <name type="scientific">Candidatus Harrisonbacteria bacterium RIFCSPLOWO2_02_FULL_41_13b</name>
    <dbReference type="NCBI Taxonomy" id="1798409"/>
    <lineage>
        <taxon>Bacteria</taxon>
        <taxon>Candidatus Harrisoniibacteriota</taxon>
    </lineage>
</organism>
<evidence type="ECO:0000256" key="2">
    <source>
        <dbReference type="SAM" id="SignalP"/>
    </source>
</evidence>
<evidence type="ECO:0000313" key="5">
    <source>
        <dbReference type="Proteomes" id="UP000177690"/>
    </source>
</evidence>
<proteinExistence type="predicted"/>
<dbReference type="Pfam" id="PF02129">
    <property type="entry name" value="Peptidase_S15"/>
    <property type="match status" value="1"/>
</dbReference>
<dbReference type="STRING" id="1798409.A3I24_04435"/>
<dbReference type="GO" id="GO:0052689">
    <property type="term" value="F:carboxylic ester hydrolase activity"/>
    <property type="evidence" value="ECO:0007669"/>
    <property type="project" value="UniProtKB-ARBA"/>
</dbReference>
<comment type="caution">
    <text evidence="4">The sequence shown here is derived from an EMBL/GenBank/DDBJ whole genome shotgun (WGS) entry which is preliminary data.</text>
</comment>
<keyword evidence="2" id="KW-0732">Signal</keyword>
<accession>A0A1G1ZQK8</accession>
<dbReference type="Proteomes" id="UP000177690">
    <property type="component" value="Unassembled WGS sequence"/>
</dbReference>
<feature type="signal peptide" evidence="2">
    <location>
        <begin position="1"/>
        <end position="24"/>
    </location>
</feature>
<dbReference type="InterPro" id="IPR029058">
    <property type="entry name" value="AB_hydrolase_fold"/>
</dbReference>
<dbReference type="EMBL" id="MHJL01000036">
    <property type="protein sequence ID" value="OGY66739.1"/>
    <property type="molecule type" value="Genomic_DNA"/>
</dbReference>
<dbReference type="PROSITE" id="PS51257">
    <property type="entry name" value="PROKAR_LIPOPROTEIN"/>
    <property type="match status" value="1"/>
</dbReference>
<dbReference type="PANTHER" id="PTHR22946">
    <property type="entry name" value="DIENELACTONE HYDROLASE DOMAIN-CONTAINING PROTEIN-RELATED"/>
    <property type="match status" value="1"/>
</dbReference>
<dbReference type="Gene3D" id="3.40.50.1820">
    <property type="entry name" value="alpha/beta hydrolase"/>
    <property type="match status" value="1"/>
</dbReference>
<evidence type="ECO:0000313" key="4">
    <source>
        <dbReference type="EMBL" id="OGY66739.1"/>
    </source>
</evidence>
<evidence type="ECO:0000259" key="3">
    <source>
        <dbReference type="Pfam" id="PF02129"/>
    </source>
</evidence>
<dbReference type="PANTHER" id="PTHR22946:SF9">
    <property type="entry name" value="POLYKETIDE TRANSFERASE AF380"/>
    <property type="match status" value="1"/>
</dbReference>
<keyword evidence="1" id="KW-0378">Hydrolase</keyword>
<dbReference type="InterPro" id="IPR000383">
    <property type="entry name" value="Xaa-Pro-like_dom"/>
</dbReference>
<sequence length="321" mass="36439">MSRFCLLFLLTPFFTLLCSCVHYQMDNPSYAGPKPLPDEIAQLYSYEKHSIKYIEKIVEESPRYTLKRVEFIAPVKVAAIKKTKIEIDYYDVKEPKIAPVILVLPILDGNSAISNFYAKYFANNGYAVLIVNRNATILQAESIKGIELALRQNVIDLKRVLDWVETKNDLDKNNIGVFGISLGAINSALIAALDKRIKAAVLGLAGGDLPYILTHSHEKTVQEGIARIKEKNHWNDDVFYCELRCAIQTDPIKYAKYIDARKVLVVVALLDNVIHTKKGKALIAAIGMPERIYIVSGHYTAIFYIFYTRSKTLQFFNERLR</sequence>
<name>A0A1G1ZQK8_9BACT</name>
<dbReference type="InterPro" id="IPR050261">
    <property type="entry name" value="FrsA_esterase"/>
</dbReference>
<feature type="chain" id="PRO_5009581842" description="Xaa-Pro dipeptidyl-peptidase-like domain-containing protein" evidence="2">
    <location>
        <begin position="25"/>
        <end position="321"/>
    </location>
</feature>
<evidence type="ECO:0000256" key="1">
    <source>
        <dbReference type="ARBA" id="ARBA00022801"/>
    </source>
</evidence>